<keyword evidence="2" id="KW-1185">Reference proteome</keyword>
<dbReference type="RefSeq" id="WP_301192475.1">
    <property type="nucleotide sequence ID" value="NZ_JAPDPJ010000071.1"/>
</dbReference>
<reference evidence="1" key="1">
    <citation type="submission" date="2022-10" db="EMBL/GenBank/DDBJ databases">
        <authorList>
            <person name="Yu W.X."/>
        </authorList>
    </citation>
    <scope>NUCLEOTIDE SEQUENCE</scope>
    <source>
        <strain evidence="1">AAT</strain>
    </source>
</reference>
<dbReference type="PROSITE" id="PS51257">
    <property type="entry name" value="PROKAR_LIPOPROTEIN"/>
    <property type="match status" value="1"/>
</dbReference>
<dbReference type="Proteomes" id="UP001209229">
    <property type="component" value="Unassembled WGS sequence"/>
</dbReference>
<evidence type="ECO:0008006" key="3">
    <source>
        <dbReference type="Google" id="ProtNLM"/>
    </source>
</evidence>
<gene>
    <name evidence="1" type="ORF">OM075_20790</name>
</gene>
<name>A0AAE3M8N3_9BACT</name>
<sequence length="356" mass="41115">MKHFTYLITIVVVLIGCNQTIKKKEQSHVVKESIEKKLGTSKIHIENLKNTTPHIIISEYEQWQKLIETVITNDSLYRYEKNWQNGVFKEEILSIESQGLYQQINEIFKKDFPRNQEFYEDGSGNTYFIHLKNMRAELPNIEVSFKNCKSKELEQLISVINKKLPEIEHIKLKGKNIVDNFVPADSIETWSSLKSIAKYNSLTTFGLKNIDKNVLTLLDSTKFGKRISKTSSLKSSYIVAVRKNIGKYYPCIILGEQYECDGIVKFLAVFMVDSTFEEAGDFELISGNGFDSEGEWDYAGTFKDSLLQIDRKNSYECYENNTEGISKLQVLEQFVLHPNGQIEEIKTDTIEIIFCR</sequence>
<evidence type="ECO:0000313" key="2">
    <source>
        <dbReference type="Proteomes" id="UP001209229"/>
    </source>
</evidence>
<dbReference type="EMBL" id="JAPDPJ010000071">
    <property type="protein sequence ID" value="MCW3788919.1"/>
    <property type="molecule type" value="Genomic_DNA"/>
</dbReference>
<evidence type="ECO:0000313" key="1">
    <source>
        <dbReference type="EMBL" id="MCW3788919.1"/>
    </source>
</evidence>
<comment type="caution">
    <text evidence="1">The sequence shown here is derived from an EMBL/GenBank/DDBJ whole genome shotgun (WGS) entry which is preliminary data.</text>
</comment>
<organism evidence="1 2">
    <name type="scientific">Plebeiibacterium sediminum</name>
    <dbReference type="NCBI Taxonomy" id="2992112"/>
    <lineage>
        <taxon>Bacteria</taxon>
        <taxon>Pseudomonadati</taxon>
        <taxon>Bacteroidota</taxon>
        <taxon>Bacteroidia</taxon>
        <taxon>Marinilabiliales</taxon>
        <taxon>Marinilabiliaceae</taxon>
        <taxon>Plebeiibacterium</taxon>
    </lineage>
</organism>
<dbReference type="AlphaFoldDB" id="A0AAE3M8N3"/>
<accession>A0AAE3M8N3</accession>
<proteinExistence type="predicted"/>
<protein>
    <recommendedName>
        <fullName evidence="3">Lipoprotein</fullName>
    </recommendedName>
</protein>